<dbReference type="AlphaFoldDB" id="F8F4E5"/>
<dbReference type="STRING" id="744872.Spica_2487"/>
<keyword evidence="1" id="KW-0472">Membrane</keyword>
<dbReference type="OrthoDB" id="9787129at2"/>
<organism evidence="2 3">
    <name type="scientific">Gracilinema caldarium (strain ATCC 51460 / DSM 7334 / H1)</name>
    <name type="common">Treponema caldarium</name>
    <dbReference type="NCBI Taxonomy" id="744872"/>
    <lineage>
        <taxon>Bacteria</taxon>
        <taxon>Pseudomonadati</taxon>
        <taxon>Spirochaetota</taxon>
        <taxon>Spirochaetia</taxon>
        <taxon>Spirochaetales</taxon>
        <taxon>Breznakiellaceae</taxon>
        <taxon>Gracilinema</taxon>
    </lineage>
</organism>
<feature type="transmembrane region" description="Helical" evidence="1">
    <location>
        <begin position="225"/>
        <end position="244"/>
    </location>
</feature>
<dbReference type="Pfam" id="PF02447">
    <property type="entry name" value="GntP_permease"/>
    <property type="match status" value="1"/>
</dbReference>
<keyword evidence="1" id="KW-0812">Transmembrane</keyword>
<dbReference type="NCBIfam" id="TIGR00791">
    <property type="entry name" value="gntP"/>
    <property type="match status" value="1"/>
</dbReference>
<dbReference type="PANTHER" id="PTHR30354:SF11">
    <property type="entry name" value="PERMEASE"/>
    <property type="match status" value="1"/>
</dbReference>
<feature type="transmembrane region" description="Helical" evidence="1">
    <location>
        <begin position="59"/>
        <end position="80"/>
    </location>
</feature>
<feature type="transmembrane region" description="Helical" evidence="1">
    <location>
        <begin position="104"/>
        <end position="126"/>
    </location>
</feature>
<feature type="transmembrane region" description="Helical" evidence="1">
    <location>
        <begin position="138"/>
        <end position="156"/>
    </location>
</feature>
<dbReference type="PANTHER" id="PTHR30354">
    <property type="entry name" value="GNT FAMILY GLUCONATE TRANSPORTER"/>
    <property type="match status" value="1"/>
</dbReference>
<evidence type="ECO:0000256" key="1">
    <source>
        <dbReference type="SAM" id="Phobius"/>
    </source>
</evidence>
<feature type="transmembrane region" description="Helical" evidence="1">
    <location>
        <begin position="419"/>
        <end position="444"/>
    </location>
</feature>
<dbReference type="PIRSF" id="PIRSF002746">
    <property type="entry name" value="Gluconate_transporter"/>
    <property type="match status" value="1"/>
</dbReference>
<dbReference type="KEGG" id="scd:Spica_2487"/>
<dbReference type="RefSeq" id="WP_013969871.1">
    <property type="nucleotide sequence ID" value="NC_015732.1"/>
</dbReference>
<sequence length="446" mass="46173">MVSGGIALLLLLVAVVLIVYFTGKLKVNAFVVLIMVAFLFGLAIGMPALNVVKAIKDGFGGTLSSIGIVIVAGTIIGIILEKTGAALSMTQAILKLVGKERSPLAMSIAGYVVSIPVFCDSGYVILTPLNKALAKESGTSMAVMAIALSTGLYATHTMVPPTPGPIAAAGTVGADLGLVILYGLIAAIPAMLAGYFWAITIGKKYDIPSDVEESYSDLINKYGKLPSAFMSFMPLVVPIVLILLKSVADFPTKPFGKEGWLTPAISFIGDPVTALTIGVLISLLLVKKEEMGTAVDKWMAAGIKDAAIILAITGAGGSFGKVLQGSPIVDFIKTNMTGLNLGIFLPFIIAAALKTAQGSSTVAIITTATILAPLLQTLGLNPALTVIAIGAGAMVVSHANDSYFWVVSQFSNMPVNTAYKAYTSATAVEGIVAMIVVAVLSLFIHY</sequence>
<name>F8F4E5_GRAC1</name>
<feature type="transmembrane region" description="Helical" evidence="1">
    <location>
        <begin position="7"/>
        <end position="23"/>
    </location>
</feature>
<dbReference type="eggNOG" id="COG2610">
    <property type="taxonomic scope" value="Bacteria"/>
</dbReference>
<accession>F8F4E5</accession>
<dbReference type="GO" id="GO:0005886">
    <property type="term" value="C:plasma membrane"/>
    <property type="evidence" value="ECO:0007669"/>
    <property type="project" value="TreeGrafter"/>
</dbReference>
<dbReference type="EMBL" id="CP002868">
    <property type="protein sequence ID" value="AEJ20592.1"/>
    <property type="molecule type" value="Genomic_DNA"/>
</dbReference>
<feature type="transmembrane region" description="Helical" evidence="1">
    <location>
        <begin position="176"/>
        <end position="198"/>
    </location>
</feature>
<reference evidence="3" key="1">
    <citation type="journal article" date="2013" name="Stand. Genomic Sci.">
        <title>Genome sequence of the thermophilic fresh-water bacterium Spirochaeta caldaria type strain (H1(T)), reclassification of Spirochaeta caldaria, Spirochaeta stenostrepta, and Spirochaeta zuelzerae in the genus Treponema as Treponema caldaria comb. nov., Treponema stenostrepta comb. nov., and Treponema zuelzerae comb. nov., and emendation of the genus Treponema.</title>
        <authorList>
            <person name="Abt B."/>
            <person name="Goker M."/>
            <person name="Scheuner C."/>
            <person name="Han C."/>
            <person name="Lu M."/>
            <person name="Misra M."/>
            <person name="Lapidus A."/>
            <person name="Nolan M."/>
            <person name="Lucas S."/>
            <person name="Hammon N."/>
            <person name="Deshpande S."/>
            <person name="Cheng J.F."/>
            <person name="Tapia R."/>
            <person name="Goodwin L.A."/>
            <person name="Pitluck S."/>
            <person name="Liolios K."/>
            <person name="Pagani I."/>
            <person name="Ivanova N."/>
            <person name="Mavromatis K."/>
            <person name="Mikhailova N."/>
            <person name="Huntemann M."/>
            <person name="Pati A."/>
            <person name="Chen A."/>
            <person name="Palaniappan K."/>
            <person name="Land M."/>
            <person name="Hauser L."/>
            <person name="Jeffries C.D."/>
            <person name="Rohde M."/>
            <person name="Spring S."/>
            <person name="Gronow S."/>
            <person name="Detter J.C."/>
            <person name="Bristow J."/>
            <person name="Eisen J.A."/>
            <person name="Markowitz V."/>
            <person name="Hugenholtz P."/>
            <person name="Kyrpides N.C."/>
            <person name="Woyke T."/>
            <person name="Klenk H.P."/>
        </authorList>
    </citation>
    <scope>NUCLEOTIDE SEQUENCE</scope>
    <source>
        <strain evidence="3">ATCC 51460 / DSM 7334 / H1</strain>
    </source>
</reference>
<dbReference type="HOGENOM" id="CLU_027949_0_2_12"/>
<protein>
    <submittedName>
        <fullName evidence="2">Gluconate transporter</fullName>
    </submittedName>
</protein>
<evidence type="ECO:0000313" key="3">
    <source>
        <dbReference type="Proteomes" id="UP000000503"/>
    </source>
</evidence>
<feature type="transmembrane region" description="Helical" evidence="1">
    <location>
        <begin position="343"/>
        <end position="371"/>
    </location>
</feature>
<dbReference type="Proteomes" id="UP000000503">
    <property type="component" value="Chromosome"/>
</dbReference>
<dbReference type="GO" id="GO:0015128">
    <property type="term" value="F:gluconate transmembrane transporter activity"/>
    <property type="evidence" value="ECO:0007669"/>
    <property type="project" value="InterPro"/>
</dbReference>
<gene>
    <name evidence="2" type="ordered locus">Spica_2487</name>
</gene>
<feature type="transmembrane region" description="Helical" evidence="1">
    <location>
        <begin position="29"/>
        <end position="52"/>
    </location>
</feature>
<feature type="transmembrane region" description="Helical" evidence="1">
    <location>
        <begin position="264"/>
        <end position="286"/>
    </location>
</feature>
<feature type="transmembrane region" description="Helical" evidence="1">
    <location>
        <begin position="306"/>
        <end position="323"/>
    </location>
</feature>
<evidence type="ECO:0000313" key="2">
    <source>
        <dbReference type="EMBL" id="AEJ20592.1"/>
    </source>
</evidence>
<proteinExistence type="predicted"/>
<feature type="transmembrane region" description="Helical" evidence="1">
    <location>
        <begin position="378"/>
        <end position="399"/>
    </location>
</feature>
<keyword evidence="3" id="KW-1185">Reference proteome</keyword>
<keyword evidence="1" id="KW-1133">Transmembrane helix</keyword>
<dbReference type="InterPro" id="IPR003474">
    <property type="entry name" value="Glcn_transporter"/>
</dbReference>